<protein>
    <submittedName>
        <fullName evidence="2">Uncharacterized protein</fullName>
    </submittedName>
</protein>
<accession>A0A2H3BY44</accession>
<keyword evidence="3" id="KW-1185">Reference proteome</keyword>
<gene>
    <name evidence="2" type="ORF">ARMSODRAFT_957186</name>
</gene>
<name>A0A2H3BY44_9AGAR</name>
<dbReference type="EMBL" id="KZ293429">
    <property type="protein sequence ID" value="PBK69517.1"/>
    <property type="molecule type" value="Genomic_DNA"/>
</dbReference>
<reference evidence="3" key="1">
    <citation type="journal article" date="2017" name="Nat. Ecol. Evol.">
        <title>Genome expansion and lineage-specific genetic innovations in the forest pathogenic fungi Armillaria.</title>
        <authorList>
            <person name="Sipos G."/>
            <person name="Prasanna A.N."/>
            <person name="Walter M.C."/>
            <person name="O'Connor E."/>
            <person name="Balint B."/>
            <person name="Krizsan K."/>
            <person name="Kiss B."/>
            <person name="Hess J."/>
            <person name="Varga T."/>
            <person name="Slot J."/>
            <person name="Riley R."/>
            <person name="Boka B."/>
            <person name="Rigling D."/>
            <person name="Barry K."/>
            <person name="Lee J."/>
            <person name="Mihaltcheva S."/>
            <person name="LaButti K."/>
            <person name="Lipzen A."/>
            <person name="Waldron R."/>
            <person name="Moloney N.M."/>
            <person name="Sperisen C."/>
            <person name="Kredics L."/>
            <person name="Vagvoelgyi C."/>
            <person name="Patrignani A."/>
            <person name="Fitzpatrick D."/>
            <person name="Nagy I."/>
            <person name="Doyle S."/>
            <person name="Anderson J.B."/>
            <person name="Grigoriev I.V."/>
            <person name="Gueldener U."/>
            <person name="Muensterkoetter M."/>
            <person name="Nagy L.G."/>
        </authorList>
    </citation>
    <scope>NUCLEOTIDE SEQUENCE [LARGE SCALE GENOMIC DNA]</scope>
    <source>
        <strain evidence="3">28-4</strain>
    </source>
</reference>
<evidence type="ECO:0000313" key="2">
    <source>
        <dbReference type="EMBL" id="PBK69517.1"/>
    </source>
</evidence>
<feature type="region of interest" description="Disordered" evidence="1">
    <location>
        <begin position="47"/>
        <end position="66"/>
    </location>
</feature>
<feature type="compositionally biased region" description="Polar residues" evidence="1">
    <location>
        <begin position="49"/>
        <end position="66"/>
    </location>
</feature>
<dbReference type="Proteomes" id="UP000218334">
    <property type="component" value="Unassembled WGS sequence"/>
</dbReference>
<dbReference type="AlphaFoldDB" id="A0A2H3BY44"/>
<evidence type="ECO:0000313" key="3">
    <source>
        <dbReference type="Proteomes" id="UP000218334"/>
    </source>
</evidence>
<proteinExistence type="predicted"/>
<organism evidence="2 3">
    <name type="scientific">Armillaria solidipes</name>
    <dbReference type="NCBI Taxonomy" id="1076256"/>
    <lineage>
        <taxon>Eukaryota</taxon>
        <taxon>Fungi</taxon>
        <taxon>Dikarya</taxon>
        <taxon>Basidiomycota</taxon>
        <taxon>Agaricomycotina</taxon>
        <taxon>Agaricomycetes</taxon>
        <taxon>Agaricomycetidae</taxon>
        <taxon>Agaricales</taxon>
        <taxon>Marasmiineae</taxon>
        <taxon>Physalacriaceae</taxon>
        <taxon>Armillaria</taxon>
    </lineage>
</organism>
<sequence>MAHSVHAAHPQASLLQSFLAPWSTSGNALNPSLLGMTVRRVTGRPPTSILDSDCTTESLVEGYSSS</sequence>
<evidence type="ECO:0000256" key="1">
    <source>
        <dbReference type="SAM" id="MobiDB-lite"/>
    </source>
</evidence>